<dbReference type="GO" id="GO:0000209">
    <property type="term" value="P:protein polyubiquitination"/>
    <property type="evidence" value="ECO:0007669"/>
    <property type="project" value="InterPro"/>
</dbReference>
<dbReference type="InterPro" id="IPR000569">
    <property type="entry name" value="HECT_dom"/>
</dbReference>
<gene>
    <name evidence="8" type="primary">HUL4</name>
    <name evidence="8" type="ORF">KQ657_004654</name>
</gene>
<evidence type="ECO:0000256" key="1">
    <source>
        <dbReference type="ARBA" id="ARBA00000885"/>
    </source>
</evidence>
<keyword evidence="3" id="KW-0808">Transferase</keyword>
<dbReference type="PROSITE" id="PS50237">
    <property type="entry name" value="HECT"/>
    <property type="match status" value="1"/>
</dbReference>
<evidence type="ECO:0000256" key="6">
    <source>
        <dbReference type="SAM" id="MobiDB-lite"/>
    </source>
</evidence>
<keyword evidence="4 5" id="KW-0833">Ubl conjugation pathway</keyword>
<dbReference type="GeneID" id="66118028"/>
<evidence type="ECO:0000256" key="3">
    <source>
        <dbReference type="ARBA" id="ARBA00022679"/>
    </source>
</evidence>
<dbReference type="CDD" id="cd00078">
    <property type="entry name" value="HECTc"/>
    <property type="match status" value="1"/>
</dbReference>
<evidence type="ECO:0000256" key="5">
    <source>
        <dbReference type="PROSITE-ProRule" id="PRU00104"/>
    </source>
</evidence>
<comment type="caution">
    <text evidence="8">The sequence shown here is derived from an EMBL/GenBank/DDBJ whole genome shotgun (WGS) entry which is preliminary data.</text>
</comment>
<dbReference type="Pfam" id="PF00632">
    <property type="entry name" value="HECT"/>
    <property type="match status" value="1"/>
</dbReference>
<dbReference type="PANTHER" id="PTHR45700">
    <property type="entry name" value="UBIQUITIN-PROTEIN LIGASE E3C"/>
    <property type="match status" value="1"/>
</dbReference>
<evidence type="ECO:0000256" key="4">
    <source>
        <dbReference type="ARBA" id="ARBA00022786"/>
    </source>
</evidence>
<feature type="domain" description="HECT" evidence="7">
    <location>
        <begin position="483"/>
        <end position="814"/>
    </location>
</feature>
<dbReference type="FunFam" id="3.30.2410.10:FF:000003">
    <property type="entry name" value="probable E3 ubiquitin-protein ligase HERC4 isoform X1"/>
    <property type="match status" value="1"/>
</dbReference>
<dbReference type="AlphaFoldDB" id="A0A9P7VAH5"/>
<feature type="region of interest" description="Disordered" evidence="6">
    <location>
        <begin position="7"/>
        <end position="63"/>
    </location>
</feature>
<comment type="catalytic activity">
    <reaction evidence="1">
        <text>S-ubiquitinyl-[E2 ubiquitin-conjugating enzyme]-L-cysteine + [acceptor protein]-L-lysine = [E2 ubiquitin-conjugating enzyme]-L-cysteine + N(6)-ubiquitinyl-[acceptor protein]-L-lysine.</text>
        <dbReference type="EC" id="2.3.2.26"/>
    </reaction>
</comment>
<dbReference type="Gene3D" id="3.90.1750.10">
    <property type="entry name" value="Hect, E3 ligase catalytic domains"/>
    <property type="match status" value="1"/>
</dbReference>
<dbReference type="GO" id="GO:0061630">
    <property type="term" value="F:ubiquitin protein ligase activity"/>
    <property type="evidence" value="ECO:0007669"/>
    <property type="project" value="UniProtKB-EC"/>
</dbReference>
<feature type="active site" description="Glycyl thioester intermediate" evidence="5">
    <location>
        <position position="782"/>
    </location>
</feature>
<proteinExistence type="predicted"/>
<sequence>MPLFRLFGAKEGPFHSRGSDGGGRRRGSGSSGDEGGGVSPNGARSRSRHTGTGTVGSSSGSDPMPHTIETVVVSCACCGVFLTYRLDTPKFRCYVCHTTHLLRGGDSEEDNGAIEALSYEYVKRLILNCLSTNEGTPPAVGPSSLHETLHPVLSYLYLAFRNKKCLNDSFPLASASGNVIIDNINSSEMLMMFQMLTRLPTKRPLYKALSGACECLKRIPLAFSDDPKEHRWLLVLLEIPFLDHAVMINREKYATSMISNPEIKALTYEIFKRAVGLLAHIKSVKVANSFAISKEDDDTINRTSSLKTKKKNQNPKIRIQQYNNDWLLKTAAIVMSLFYRANKRRDEMDALPCSNFYNSLVDFVNMRIDFDAWQLTLNDSEATAATSALKDSQPEELRNAIKYITGKLTFELDSFFFCQYPLLISLGNKIGMLEYEAHRQMERKAEEAFINSLDKRITFEVYFRVQVRREYIVQDSLRCIEQNEKNLKKSLKVTFIGEPGIDAGGLRKEWFLLLTRLLFRPIAGMISYVELSNYVWFNMIPQEDCQMYYLLGAVLGLAIYNSVILDLKFPKSFYKLLLNETVGFNDFKELQPEIASNLLKLTSFNEEELKLMELKFELDLHDEIFKENDIKYQLIPNGSNVSVDKGNVNLYIKKYYQFYMGEGIYQQLQSFRRGFNSVVGGNALSLFDAEEIQLMLCGSDDGKIDLTIWQSITKYTGGFTKESPIIVWLWEYLEGLSNSQQKKFLLFVTGSDRIPATGIQNLSFKVTRLGSNSNRLPIAHTCFNELCLYEYSTSEKLIQKLQVAFNESAGFGIK</sequence>
<keyword evidence="9" id="KW-1185">Reference proteome</keyword>
<organism evidence="8 9">
    <name type="scientific">Scheffersomyces spartinae</name>
    <dbReference type="NCBI Taxonomy" id="45513"/>
    <lineage>
        <taxon>Eukaryota</taxon>
        <taxon>Fungi</taxon>
        <taxon>Dikarya</taxon>
        <taxon>Ascomycota</taxon>
        <taxon>Saccharomycotina</taxon>
        <taxon>Pichiomycetes</taxon>
        <taxon>Debaryomycetaceae</taxon>
        <taxon>Scheffersomyces</taxon>
    </lineage>
</organism>
<name>A0A9P7VAH5_9ASCO</name>
<evidence type="ECO:0000313" key="8">
    <source>
        <dbReference type="EMBL" id="KAG7194441.1"/>
    </source>
</evidence>
<protein>
    <recommendedName>
        <fullName evidence="2">HECT-type E3 ubiquitin transferase</fullName>
        <ecNumber evidence="2">2.3.2.26</ecNumber>
    </recommendedName>
</protein>
<reference evidence="8" key="1">
    <citation type="submission" date="2021-03" db="EMBL/GenBank/DDBJ databases">
        <authorList>
            <person name="Palmer J.M."/>
        </authorList>
    </citation>
    <scope>NUCLEOTIDE SEQUENCE</scope>
    <source>
        <strain evidence="8">ARV_011</strain>
    </source>
</reference>
<evidence type="ECO:0000313" key="9">
    <source>
        <dbReference type="Proteomes" id="UP000790833"/>
    </source>
</evidence>
<dbReference type="Gene3D" id="3.30.2410.10">
    <property type="entry name" value="Hect, E3 ligase catalytic domain"/>
    <property type="match status" value="1"/>
</dbReference>
<feature type="compositionally biased region" description="Gly residues" evidence="6">
    <location>
        <begin position="29"/>
        <end position="39"/>
    </location>
</feature>
<dbReference type="SUPFAM" id="SSF56204">
    <property type="entry name" value="Hect, E3 ligase catalytic domain"/>
    <property type="match status" value="1"/>
</dbReference>
<dbReference type="EMBL" id="JAHMUF010000007">
    <property type="protein sequence ID" value="KAG7194441.1"/>
    <property type="molecule type" value="Genomic_DNA"/>
</dbReference>
<dbReference type="InterPro" id="IPR044611">
    <property type="entry name" value="E3A/B/C-like"/>
</dbReference>
<dbReference type="PANTHER" id="PTHR45700:SF8">
    <property type="entry name" value="HECT-TYPE E3 UBIQUITIN TRANSFERASE"/>
    <property type="match status" value="1"/>
</dbReference>
<feature type="compositionally biased region" description="Low complexity" evidence="6">
    <location>
        <begin position="50"/>
        <end position="61"/>
    </location>
</feature>
<evidence type="ECO:0000256" key="2">
    <source>
        <dbReference type="ARBA" id="ARBA00012485"/>
    </source>
</evidence>
<evidence type="ECO:0000259" key="7">
    <source>
        <dbReference type="PROSITE" id="PS50237"/>
    </source>
</evidence>
<dbReference type="OrthoDB" id="8068875at2759"/>
<dbReference type="RefSeq" id="XP_043049988.1">
    <property type="nucleotide sequence ID" value="XM_043195322.1"/>
</dbReference>
<dbReference type="Proteomes" id="UP000790833">
    <property type="component" value="Unassembled WGS sequence"/>
</dbReference>
<dbReference type="EC" id="2.3.2.26" evidence="2"/>
<accession>A0A9P7VAH5</accession>
<dbReference type="SMART" id="SM00119">
    <property type="entry name" value="HECTc"/>
    <property type="match status" value="1"/>
</dbReference>
<dbReference type="InterPro" id="IPR035983">
    <property type="entry name" value="Hect_E3_ubiquitin_ligase"/>
</dbReference>
<dbReference type="Gene3D" id="3.30.2160.10">
    <property type="entry name" value="Hect, E3 ligase catalytic domain"/>
    <property type="match status" value="1"/>
</dbReference>